<gene>
    <name evidence="1" type="ORF">PoB_004494500</name>
</gene>
<name>A0AAV4BFX9_9GAST</name>
<evidence type="ECO:0000313" key="2">
    <source>
        <dbReference type="Proteomes" id="UP000735302"/>
    </source>
</evidence>
<organism evidence="1 2">
    <name type="scientific">Plakobranchus ocellatus</name>
    <dbReference type="NCBI Taxonomy" id="259542"/>
    <lineage>
        <taxon>Eukaryota</taxon>
        <taxon>Metazoa</taxon>
        <taxon>Spiralia</taxon>
        <taxon>Lophotrochozoa</taxon>
        <taxon>Mollusca</taxon>
        <taxon>Gastropoda</taxon>
        <taxon>Heterobranchia</taxon>
        <taxon>Euthyneura</taxon>
        <taxon>Panpulmonata</taxon>
        <taxon>Sacoglossa</taxon>
        <taxon>Placobranchoidea</taxon>
        <taxon>Plakobranchidae</taxon>
        <taxon>Plakobranchus</taxon>
    </lineage>
</organism>
<dbReference type="AlphaFoldDB" id="A0AAV4BFX9"/>
<comment type="caution">
    <text evidence="1">The sequence shown here is derived from an EMBL/GenBank/DDBJ whole genome shotgun (WGS) entry which is preliminary data.</text>
</comment>
<keyword evidence="2" id="KW-1185">Reference proteome</keyword>
<evidence type="ECO:0008006" key="3">
    <source>
        <dbReference type="Google" id="ProtNLM"/>
    </source>
</evidence>
<proteinExistence type="predicted"/>
<dbReference type="Gene3D" id="3.40.50.300">
    <property type="entry name" value="P-loop containing nucleotide triphosphate hydrolases"/>
    <property type="match status" value="1"/>
</dbReference>
<sequence length="567" mass="65231">MDRFLNAATRSLYHMVITPNKHLVVNPQLYQPMKDKSGNIKYHDKYGYAMSVPIDMDDRLTTVVKKWQTPASTLKKLDYIPRTIVNKVKECINSTDVAVFHHTTNRDSAFCNYRKPDHLHLVVRSDAKKSRDIQKFRPLEHFLKGHQVDVYTKKVLANPEKTYGFLINDPEKLFLGANNADLLKELEASRGLNLDPPKEEDMQVELASTCTDTAQSSALPRPAINHGSGNTSSLQLTLPVILMIVCRNQDRAKPTVRGTPIYDTICSVYLDQRAETIWNLAREELHNPEEQMDLYEHLRNLPDTMKNTLTPQQTLASFNAWCDEQGVNAQALSWFLISRLQNRAYKKIGVYLQGASNLGKTFWTTTLFAPLGALVGKMTTGGRFCLQDCERKRVIVGEEIAIGLDNHERQALLNRIFLVRNLRPSKVLPLALDNNATFKPHPKFLTLLSPPTDEQLNELNYNRLPQGYQPAITKDNMYLKFENSWDEWLLDLEKGPLQLEPFQIEKLDKNIQLDWFLCQSPEGPYIAPLHLHNQRHHTLHNPNRYLKIQTRNVFLSRSSFRTQHNQN</sequence>
<protein>
    <recommendedName>
        <fullName evidence="3">SF3 helicase domain-containing protein</fullName>
    </recommendedName>
</protein>
<dbReference type="EMBL" id="BLXT01004955">
    <property type="protein sequence ID" value="GFO18440.1"/>
    <property type="molecule type" value="Genomic_DNA"/>
</dbReference>
<evidence type="ECO:0000313" key="1">
    <source>
        <dbReference type="EMBL" id="GFO18440.1"/>
    </source>
</evidence>
<reference evidence="1 2" key="1">
    <citation type="journal article" date="2021" name="Elife">
        <title>Chloroplast acquisition without the gene transfer in kleptoplastic sea slugs, Plakobranchus ocellatus.</title>
        <authorList>
            <person name="Maeda T."/>
            <person name="Takahashi S."/>
            <person name="Yoshida T."/>
            <person name="Shimamura S."/>
            <person name="Takaki Y."/>
            <person name="Nagai Y."/>
            <person name="Toyoda A."/>
            <person name="Suzuki Y."/>
            <person name="Arimoto A."/>
            <person name="Ishii H."/>
            <person name="Satoh N."/>
            <person name="Nishiyama T."/>
            <person name="Hasebe M."/>
            <person name="Maruyama T."/>
            <person name="Minagawa J."/>
            <person name="Obokata J."/>
            <person name="Shigenobu S."/>
        </authorList>
    </citation>
    <scope>NUCLEOTIDE SEQUENCE [LARGE SCALE GENOMIC DNA]</scope>
</reference>
<dbReference type="InterPro" id="IPR027417">
    <property type="entry name" value="P-loop_NTPase"/>
</dbReference>
<dbReference type="Proteomes" id="UP000735302">
    <property type="component" value="Unassembled WGS sequence"/>
</dbReference>
<accession>A0AAV4BFX9</accession>